<sequence length="357" mass="37133">MFEPMATGLDTAGIRFDFARRVAAHSGCVNATAFSRDGRLLASSGDDGRVLVHHVADLLSGTGEPSVAMRGSLSHCANVFHAEFDPAGERILTGALDGSVAVHEVAGGLGADRVMPGHGDRVHTNAVHAVCWVDVISSGASWAKAPGRLFASGSADGTIGLFDTREGWDCRPAERIATGSPVHGMAAHPSMPWYLAAATKDAGLMVFDLRMTLGPGRLLPSGGWDAMRPSLFDAARLNVCGTTSLSRGPVECLARGAARPSIPPPAANAAAESSAPEDVEPGRLLSVALTEHSETPVPVPTEAEKLADTRELPEDDIFAMLRVLGLPLQDEHAGWGPGSDEYDSSSDSALEAESSEG</sequence>
<feature type="compositionally biased region" description="Low complexity" evidence="4">
    <location>
        <begin position="345"/>
        <end position="357"/>
    </location>
</feature>
<feature type="repeat" description="WD" evidence="3">
    <location>
        <begin position="22"/>
        <end position="52"/>
    </location>
</feature>
<evidence type="ECO:0000256" key="3">
    <source>
        <dbReference type="PROSITE-ProRule" id="PRU00221"/>
    </source>
</evidence>
<accession>A0A5A8D5U9</accession>
<dbReference type="PANTHER" id="PTHR15574:SF43">
    <property type="entry name" value="DDB1- AND CUL4-ASSOCIATED FACTOR 5"/>
    <property type="match status" value="1"/>
</dbReference>
<dbReference type="Proteomes" id="UP000324907">
    <property type="component" value="Unassembled WGS sequence"/>
</dbReference>
<reference evidence="5 6" key="1">
    <citation type="submission" date="2019-07" db="EMBL/GenBank/DDBJ databases">
        <title>Genomes of Cafeteria roenbergensis.</title>
        <authorList>
            <person name="Fischer M.G."/>
            <person name="Hackl T."/>
            <person name="Roman M."/>
        </authorList>
    </citation>
    <scope>NUCLEOTIDE SEQUENCE [LARGE SCALE GENOMIC DNA]</scope>
    <source>
        <strain evidence="5 6">RCC970-E3</strain>
    </source>
</reference>
<evidence type="ECO:0000256" key="4">
    <source>
        <dbReference type="SAM" id="MobiDB-lite"/>
    </source>
</evidence>
<dbReference type="InterPro" id="IPR045151">
    <property type="entry name" value="DCAF8"/>
</dbReference>
<dbReference type="PROSITE" id="PS50082">
    <property type="entry name" value="WD_REPEATS_2"/>
    <property type="match status" value="1"/>
</dbReference>
<dbReference type="PANTHER" id="PTHR15574">
    <property type="entry name" value="WD REPEAT DOMAIN-CONTAINING FAMILY"/>
    <property type="match status" value="1"/>
</dbReference>
<dbReference type="GO" id="GO:0045717">
    <property type="term" value="P:negative regulation of fatty acid biosynthetic process"/>
    <property type="evidence" value="ECO:0007669"/>
    <property type="project" value="TreeGrafter"/>
</dbReference>
<comment type="caution">
    <text evidence="5">The sequence shown here is derived from an EMBL/GenBank/DDBJ whole genome shotgun (WGS) entry which is preliminary data.</text>
</comment>
<gene>
    <name evidence="5" type="ORF">FNF28_05505</name>
</gene>
<dbReference type="InterPro" id="IPR015943">
    <property type="entry name" value="WD40/YVTN_repeat-like_dom_sf"/>
</dbReference>
<name>A0A5A8D5U9_CAFRO</name>
<dbReference type="AlphaFoldDB" id="A0A5A8D5U9"/>
<feature type="region of interest" description="Disordered" evidence="4">
    <location>
        <begin position="259"/>
        <end position="280"/>
    </location>
</feature>
<dbReference type="InterPro" id="IPR036322">
    <property type="entry name" value="WD40_repeat_dom_sf"/>
</dbReference>
<dbReference type="SMART" id="SM00320">
    <property type="entry name" value="WD40"/>
    <property type="match status" value="4"/>
</dbReference>
<evidence type="ECO:0000313" key="5">
    <source>
        <dbReference type="EMBL" id="KAA0160309.1"/>
    </source>
</evidence>
<proteinExistence type="predicted"/>
<dbReference type="Gene3D" id="2.130.10.10">
    <property type="entry name" value="YVTN repeat-like/Quinoprotein amine dehydrogenase"/>
    <property type="match status" value="1"/>
</dbReference>
<keyword evidence="2" id="KW-0677">Repeat</keyword>
<organism evidence="5 6">
    <name type="scientific">Cafeteria roenbergensis</name>
    <name type="common">Marine flagellate</name>
    <dbReference type="NCBI Taxonomy" id="33653"/>
    <lineage>
        <taxon>Eukaryota</taxon>
        <taxon>Sar</taxon>
        <taxon>Stramenopiles</taxon>
        <taxon>Bigyra</taxon>
        <taxon>Opalozoa</taxon>
        <taxon>Bicosoecida</taxon>
        <taxon>Cafeteriaceae</taxon>
        <taxon>Cafeteria</taxon>
    </lineage>
</organism>
<protein>
    <submittedName>
        <fullName evidence="5">Uncharacterized protein</fullName>
    </submittedName>
</protein>
<feature type="region of interest" description="Disordered" evidence="4">
    <location>
        <begin position="329"/>
        <end position="357"/>
    </location>
</feature>
<keyword evidence="1 3" id="KW-0853">WD repeat</keyword>
<feature type="compositionally biased region" description="Low complexity" evidence="4">
    <location>
        <begin position="267"/>
        <end position="276"/>
    </location>
</feature>
<dbReference type="SUPFAM" id="SSF50978">
    <property type="entry name" value="WD40 repeat-like"/>
    <property type="match status" value="1"/>
</dbReference>
<dbReference type="GO" id="GO:0080008">
    <property type="term" value="C:Cul4-RING E3 ubiquitin ligase complex"/>
    <property type="evidence" value="ECO:0007669"/>
    <property type="project" value="TreeGrafter"/>
</dbReference>
<dbReference type="GO" id="GO:0005737">
    <property type="term" value="C:cytoplasm"/>
    <property type="evidence" value="ECO:0007669"/>
    <property type="project" value="TreeGrafter"/>
</dbReference>
<dbReference type="InterPro" id="IPR001680">
    <property type="entry name" value="WD40_rpt"/>
</dbReference>
<evidence type="ECO:0000313" key="6">
    <source>
        <dbReference type="Proteomes" id="UP000324907"/>
    </source>
</evidence>
<dbReference type="EMBL" id="VLTL01000112">
    <property type="protein sequence ID" value="KAA0160309.1"/>
    <property type="molecule type" value="Genomic_DNA"/>
</dbReference>
<dbReference type="Pfam" id="PF00400">
    <property type="entry name" value="WD40"/>
    <property type="match status" value="1"/>
</dbReference>
<evidence type="ECO:0000256" key="2">
    <source>
        <dbReference type="ARBA" id="ARBA00022737"/>
    </source>
</evidence>
<evidence type="ECO:0000256" key="1">
    <source>
        <dbReference type="ARBA" id="ARBA00022574"/>
    </source>
</evidence>